<gene>
    <name evidence="3" type="ORF">AWE51_10015</name>
</gene>
<proteinExistence type="inferred from homology"/>
<sequence length="279" mass="31439">MKKILVPVDFSKYSEYALEAAAVFAKQHDAEIIVLHMLGLSEAVLTKNEGQEVAEAVYYMKLAEKRFETFLDKEYLKGIKVTETVQNYKIFSEINEVAHENNADLIVMGSHGVSGLREEVFVGSNTEKVVRTADVPVFVVKNSVGDFKIKEVVFACDFKIENLRPYHNAMRLFNALGANVHLLYVNLPGEKFKNSTQMEEKVKEFLFKADAGNLDMHDHVVYYSDYSVESGVFNYSKKIDADIIAIPTHGRRGIAHFFSGSIGEDIANHSDKPVLTFKI</sequence>
<dbReference type="CDD" id="cd00293">
    <property type="entry name" value="USP-like"/>
    <property type="match status" value="2"/>
</dbReference>
<dbReference type="InterPro" id="IPR006015">
    <property type="entry name" value="Universal_stress_UspA"/>
</dbReference>
<protein>
    <submittedName>
        <fullName evidence="3">Universal stress protein UspA</fullName>
    </submittedName>
</protein>
<feature type="domain" description="UspA" evidence="2">
    <location>
        <begin position="1"/>
        <end position="141"/>
    </location>
</feature>
<dbReference type="InterPro" id="IPR014729">
    <property type="entry name" value="Rossmann-like_a/b/a_fold"/>
</dbReference>
<dbReference type="PRINTS" id="PR01438">
    <property type="entry name" value="UNVRSLSTRESS"/>
</dbReference>
<dbReference type="Pfam" id="PF00582">
    <property type="entry name" value="Usp"/>
    <property type="match status" value="2"/>
</dbReference>
<dbReference type="InterPro" id="IPR006016">
    <property type="entry name" value="UspA"/>
</dbReference>
<dbReference type="EMBL" id="LQRT01000024">
    <property type="protein sequence ID" value="KZS39966.1"/>
    <property type="molecule type" value="Genomic_DNA"/>
</dbReference>
<dbReference type="Proteomes" id="UP000076715">
    <property type="component" value="Unassembled WGS sequence"/>
</dbReference>
<comment type="caution">
    <text evidence="3">The sequence shown here is derived from an EMBL/GenBank/DDBJ whole genome shotgun (WGS) entry which is preliminary data.</text>
</comment>
<evidence type="ECO:0000259" key="2">
    <source>
        <dbReference type="Pfam" id="PF00582"/>
    </source>
</evidence>
<keyword evidence="4" id="KW-1185">Reference proteome</keyword>
<evidence type="ECO:0000313" key="3">
    <source>
        <dbReference type="EMBL" id="KZS39966.1"/>
    </source>
</evidence>
<name>A0A162F9P4_9FLAO</name>
<organism evidence="3 4">
    <name type="scientific">Aquimarina aggregata</name>
    <dbReference type="NCBI Taxonomy" id="1642818"/>
    <lineage>
        <taxon>Bacteria</taxon>
        <taxon>Pseudomonadati</taxon>
        <taxon>Bacteroidota</taxon>
        <taxon>Flavobacteriia</taxon>
        <taxon>Flavobacteriales</taxon>
        <taxon>Flavobacteriaceae</taxon>
        <taxon>Aquimarina</taxon>
    </lineage>
</organism>
<accession>A0A162F9P4</accession>
<evidence type="ECO:0000256" key="1">
    <source>
        <dbReference type="ARBA" id="ARBA00008791"/>
    </source>
</evidence>
<dbReference type="AlphaFoldDB" id="A0A162F9P4"/>
<dbReference type="PANTHER" id="PTHR46268">
    <property type="entry name" value="STRESS RESPONSE PROTEIN NHAX"/>
    <property type="match status" value="1"/>
</dbReference>
<feature type="domain" description="UspA" evidence="2">
    <location>
        <begin position="150"/>
        <end position="277"/>
    </location>
</feature>
<dbReference type="RefSeq" id="WP_066316082.1">
    <property type="nucleotide sequence ID" value="NZ_LQRT01000024.1"/>
</dbReference>
<dbReference type="Gene3D" id="3.40.50.620">
    <property type="entry name" value="HUPs"/>
    <property type="match status" value="2"/>
</dbReference>
<dbReference type="SUPFAM" id="SSF52402">
    <property type="entry name" value="Adenine nucleotide alpha hydrolases-like"/>
    <property type="match status" value="2"/>
</dbReference>
<reference evidence="3 4" key="1">
    <citation type="submission" date="2016-01" db="EMBL/GenBank/DDBJ databases">
        <title>The draft genome sequence of Aquimarina sp. RZW4-3-2.</title>
        <authorList>
            <person name="Wang Y."/>
        </authorList>
    </citation>
    <scope>NUCLEOTIDE SEQUENCE [LARGE SCALE GENOMIC DNA]</scope>
    <source>
        <strain evidence="3 4">RZW4-3-2</strain>
    </source>
</reference>
<dbReference type="PANTHER" id="PTHR46268:SF6">
    <property type="entry name" value="UNIVERSAL STRESS PROTEIN UP12"/>
    <property type="match status" value="1"/>
</dbReference>
<evidence type="ECO:0000313" key="4">
    <source>
        <dbReference type="Proteomes" id="UP000076715"/>
    </source>
</evidence>
<dbReference type="OrthoDB" id="9788959at2"/>
<comment type="similarity">
    <text evidence="1">Belongs to the universal stress protein A family.</text>
</comment>